<accession>A0A1X2I6B5</accession>
<dbReference type="EMBL" id="MCGE01000025">
    <property type="protein sequence ID" value="ORZ10173.1"/>
    <property type="molecule type" value="Genomic_DNA"/>
</dbReference>
<dbReference type="Proteomes" id="UP000193560">
    <property type="component" value="Unassembled WGS sequence"/>
</dbReference>
<dbReference type="AlphaFoldDB" id="A0A1X2I6B5"/>
<evidence type="ECO:0000256" key="1">
    <source>
        <dbReference type="SAM" id="MobiDB-lite"/>
    </source>
</evidence>
<organism evidence="2 3">
    <name type="scientific">Absidia repens</name>
    <dbReference type="NCBI Taxonomy" id="90262"/>
    <lineage>
        <taxon>Eukaryota</taxon>
        <taxon>Fungi</taxon>
        <taxon>Fungi incertae sedis</taxon>
        <taxon>Mucoromycota</taxon>
        <taxon>Mucoromycotina</taxon>
        <taxon>Mucoromycetes</taxon>
        <taxon>Mucorales</taxon>
        <taxon>Cunninghamellaceae</taxon>
        <taxon>Absidia</taxon>
    </lineage>
</organism>
<feature type="region of interest" description="Disordered" evidence="1">
    <location>
        <begin position="149"/>
        <end position="185"/>
    </location>
</feature>
<proteinExistence type="predicted"/>
<evidence type="ECO:0000313" key="2">
    <source>
        <dbReference type="EMBL" id="ORZ10173.1"/>
    </source>
</evidence>
<name>A0A1X2I6B5_9FUNG</name>
<reference evidence="2 3" key="1">
    <citation type="submission" date="2016-07" db="EMBL/GenBank/DDBJ databases">
        <title>Pervasive Adenine N6-methylation of Active Genes in Fungi.</title>
        <authorList>
            <consortium name="DOE Joint Genome Institute"/>
            <person name="Mondo S.J."/>
            <person name="Dannebaum R.O."/>
            <person name="Kuo R.C."/>
            <person name="Labutti K."/>
            <person name="Haridas S."/>
            <person name="Kuo A."/>
            <person name="Salamov A."/>
            <person name="Ahrendt S.R."/>
            <person name="Lipzen A."/>
            <person name="Sullivan W."/>
            <person name="Andreopoulos W.B."/>
            <person name="Clum A."/>
            <person name="Lindquist E."/>
            <person name="Daum C."/>
            <person name="Ramamoorthy G.K."/>
            <person name="Gryganskyi A."/>
            <person name="Culley D."/>
            <person name="Magnuson J.K."/>
            <person name="James T.Y."/>
            <person name="O'Malley M.A."/>
            <person name="Stajich J.E."/>
            <person name="Spatafora J.W."/>
            <person name="Visel A."/>
            <person name="Grigoriev I.V."/>
        </authorList>
    </citation>
    <scope>NUCLEOTIDE SEQUENCE [LARGE SCALE GENOMIC DNA]</scope>
    <source>
        <strain evidence="2 3">NRRL 1336</strain>
    </source>
</reference>
<keyword evidence="3" id="KW-1185">Reference proteome</keyword>
<comment type="caution">
    <text evidence="2">The sequence shown here is derived from an EMBL/GenBank/DDBJ whole genome shotgun (WGS) entry which is preliminary data.</text>
</comment>
<protein>
    <submittedName>
        <fullName evidence="2">Uncharacterized protein</fullName>
    </submittedName>
</protein>
<evidence type="ECO:0000313" key="3">
    <source>
        <dbReference type="Proteomes" id="UP000193560"/>
    </source>
</evidence>
<gene>
    <name evidence="2" type="ORF">BCR42DRAFT_494666</name>
</gene>
<dbReference type="OrthoDB" id="2372305at2759"/>
<feature type="compositionally biased region" description="Low complexity" evidence="1">
    <location>
        <begin position="168"/>
        <end position="185"/>
    </location>
</feature>
<sequence length="185" mass="20649">MSEKDHLPTSSTPDVAVITNTNNELEDGIEKASDELAQHYSVDQLAAPLLDHVQQQGTQCAKRIQDADQLVQQTQTDTQSSRDALATLRQQTDALQKAFDTIDHLEVLVNQVNKTLTQVANNVDDMEKAVQSSVQQQQQKSAFPLPFRFSKRSDLPHQPYFPPPQHVDIPSSQSLLDPLDRLLPS</sequence>